<dbReference type="EMBL" id="MN908687">
    <property type="protein sequence ID" value="QIG58248.1"/>
    <property type="molecule type" value="Genomic_DNA"/>
</dbReference>
<accession>A0A6G6XJH7</accession>
<dbReference type="KEGG" id="vg:64766578"/>
<dbReference type="Proteomes" id="UP000503093">
    <property type="component" value="Segment"/>
</dbReference>
<evidence type="ECO:0000313" key="2">
    <source>
        <dbReference type="Proteomes" id="UP000503093"/>
    </source>
</evidence>
<sequence length="135" mass="14217">MSIRTLLASVGVTATLAPLTLFGVAPAEAVLVDDYASVRQWLCSENGAAVDVSWTNAYGGEIKRSNTRLVEGKVSQNGQVMCIYQDAVVGEYGESIWASVTDRSGGYVSCTIFADGVIVAEASDDTPYYSDATCG</sequence>
<reference evidence="1 2" key="1">
    <citation type="submission" date="2020-01" db="EMBL/GenBank/DDBJ databases">
        <authorList>
            <person name="Alvaro L.E."/>
            <person name="Baker K.N."/>
            <person name="Baxter I.S."/>
            <person name="Brown M.R."/>
            <person name="Driscoll K.D."/>
            <person name="Elrubaie J.M."/>
            <person name="Feith S.L."/>
            <person name="Indihar D.F."/>
            <person name="Knoch V.T."/>
            <person name="Koirtyohann K.M."/>
            <person name="Kratz M.A."/>
            <person name="Lear A.H."/>
            <person name="Lindblom K.E."/>
            <person name="Marcus E.R."/>
            <person name="Murphy M.E."/>
            <person name="Sensor R."/>
            <person name="Sherman S.J."/>
            <person name="Swift V.R."/>
            <person name="White K.E."/>
            <person name="Wills S.J."/>
            <person name="Gatt S.M."/>
            <person name="Lohbauer S.A."/>
            <person name="Power T.R."/>
            <person name="Rosales K.A."/>
            <person name="Sisson B.M."/>
            <person name="Isern S."/>
            <person name="Michael S.F."/>
            <person name="Sunnen C.N."/>
            <person name="Garlena R.A."/>
            <person name="Russell D.A."/>
            <person name="Pope W.H."/>
            <person name="Jacobs-Sera D."/>
            <person name="Hatfull G.F."/>
        </authorList>
    </citation>
    <scope>NUCLEOTIDE SEQUENCE [LARGE SCALE GENOMIC DNA]</scope>
</reference>
<dbReference type="RefSeq" id="YP_010059346.1">
    <property type="nucleotide sequence ID" value="NC_054725.1"/>
</dbReference>
<proteinExistence type="predicted"/>
<gene>
    <name evidence="1" type="primary">97</name>
    <name evidence="1" type="ORF">SEA_SKOG_96</name>
</gene>
<dbReference type="GeneID" id="64766578"/>
<evidence type="ECO:0000313" key="1">
    <source>
        <dbReference type="EMBL" id="QIG58248.1"/>
    </source>
</evidence>
<organism evidence="1 2">
    <name type="scientific">Gordonia phage Skog</name>
    <dbReference type="NCBI Taxonomy" id="2704033"/>
    <lineage>
        <taxon>Viruses</taxon>
        <taxon>Duplodnaviria</taxon>
        <taxon>Heunggongvirae</taxon>
        <taxon>Uroviricota</taxon>
        <taxon>Caudoviricetes</taxon>
        <taxon>Skogvirus</taxon>
        <taxon>Skogvirus Skog</taxon>
    </lineage>
</organism>
<name>A0A6G6XJH7_9CAUD</name>
<keyword evidence="2" id="KW-1185">Reference proteome</keyword>
<protein>
    <submittedName>
        <fullName evidence="1">Membrane protein</fullName>
    </submittedName>
</protein>